<dbReference type="GO" id="GO:0005886">
    <property type="term" value="C:plasma membrane"/>
    <property type="evidence" value="ECO:0007669"/>
    <property type="project" value="UniProtKB-SubCell"/>
</dbReference>
<keyword evidence="5" id="KW-0808">Transferase</keyword>
<keyword evidence="11 15" id="KW-0472">Membrane</keyword>
<dbReference type="InterPro" id="IPR032807">
    <property type="entry name" value="GNVR"/>
</dbReference>
<feature type="domain" description="Tyrosine-protein kinase G-rich" evidence="18">
    <location>
        <begin position="373"/>
        <end position="454"/>
    </location>
</feature>
<name>A0A0B8PAG3_9VIBR</name>
<evidence type="ECO:0000256" key="15">
    <source>
        <dbReference type="SAM" id="Phobius"/>
    </source>
</evidence>
<evidence type="ECO:0000256" key="10">
    <source>
        <dbReference type="ARBA" id="ARBA00022989"/>
    </source>
</evidence>
<proteinExistence type="inferred from homology"/>
<keyword evidence="7" id="KW-0547">Nucleotide-binding</keyword>
<keyword evidence="14" id="KW-0175">Coiled coil</keyword>
<dbReference type="AlphaFoldDB" id="A0A0B8PAG3"/>
<protein>
    <submittedName>
        <fullName evidence="19">Tyrosine-protein kinase wzc</fullName>
    </submittedName>
</protein>
<dbReference type="GO" id="GO:0042802">
    <property type="term" value="F:identical protein binding"/>
    <property type="evidence" value="ECO:0007669"/>
    <property type="project" value="UniProtKB-ARBA"/>
</dbReference>
<dbReference type="FunFam" id="3.40.50.300:FF:000527">
    <property type="entry name" value="Tyrosine-protein kinase etk"/>
    <property type="match status" value="1"/>
</dbReference>
<keyword evidence="4" id="KW-0997">Cell inner membrane</keyword>
<evidence type="ECO:0000313" key="20">
    <source>
        <dbReference type="Proteomes" id="UP000031670"/>
    </source>
</evidence>
<dbReference type="InterPro" id="IPR027417">
    <property type="entry name" value="P-loop_NTPase"/>
</dbReference>
<organism evidence="19 20">
    <name type="scientific">Vibrio ishigakensis</name>
    <dbReference type="NCBI Taxonomy" id="1481914"/>
    <lineage>
        <taxon>Bacteria</taxon>
        <taxon>Pseudomonadati</taxon>
        <taxon>Pseudomonadota</taxon>
        <taxon>Gammaproteobacteria</taxon>
        <taxon>Vibrionales</taxon>
        <taxon>Vibrionaceae</taxon>
        <taxon>Vibrio</taxon>
    </lineage>
</organism>
<keyword evidence="6 15" id="KW-0812">Transmembrane</keyword>
<dbReference type="Pfam" id="PF23607">
    <property type="entry name" value="WZC_N"/>
    <property type="match status" value="1"/>
</dbReference>
<feature type="coiled-coil region" evidence="14">
    <location>
        <begin position="261"/>
        <end position="295"/>
    </location>
</feature>
<evidence type="ECO:0000256" key="7">
    <source>
        <dbReference type="ARBA" id="ARBA00022741"/>
    </source>
</evidence>
<evidence type="ECO:0000256" key="1">
    <source>
        <dbReference type="ARBA" id="ARBA00004429"/>
    </source>
</evidence>
<evidence type="ECO:0000256" key="3">
    <source>
        <dbReference type="ARBA" id="ARBA00022475"/>
    </source>
</evidence>
<evidence type="ECO:0000256" key="2">
    <source>
        <dbReference type="ARBA" id="ARBA00008883"/>
    </source>
</evidence>
<dbReference type="GO" id="GO:0005524">
    <property type="term" value="F:ATP binding"/>
    <property type="evidence" value="ECO:0007669"/>
    <property type="project" value="UniProtKB-KW"/>
</dbReference>
<dbReference type="Gene3D" id="3.40.50.300">
    <property type="entry name" value="P-loop containing nucleotide triphosphate hydrolases"/>
    <property type="match status" value="1"/>
</dbReference>
<dbReference type="Proteomes" id="UP000031670">
    <property type="component" value="Unassembled WGS sequence"/>
</dbReference>
<keyword evidence="8 19" id="KW-0418">Kinase</keyword>
<evidence type="ECO:0000256" key="9">
    <source>
        <dbReference type="ARBA" id="ARBA00022840"/>
    </source>
</evidence>
<dbReference type="InterPro" id="IPR050445">
    <property type="entry name" value="Bact_polysacc_biosynth/exp"/>
</dbReference>
<evidence type="ECO:0000256" key="8">
    <source>
        <dbReference type="ARBA" id="ARBA00022777"/>
    </source>
</evidence>
<evidence type="ECO:0000256" key="5">
    <source>
        <dbReference type="ARBA" id="ARBA00022679"/>
    </source>
</evidence>
<reference evidence="19 20" key="1">
    <citation type="submission" date="2015-01" db="EMBL/GenBank/DDBJ databases">
        <title>Vibrio sp. C5 JCM 19232 whole genome shotgun sequence.</title>
        <authorList>
            <person name="Sawabe T."/>
            <person name="Meirelles P."/>
            <person name="Feng G."/>
            <person name="Sayaka M."/>
            <person name="Hattori M."/>
            <person name="Ohkuma M."/>
        </authorList>
    </citation>
    <scope>NUCLEOTIDE SEQUENCE [LARGE SCALE GENOMIC DNA]</scope>
    <source>
        <strain evidence="19 20">JCM19232</strain>
    </source>
</reference>
<comment type="subcellular location">
    <subcellularLocation>
        <location evidence="1">Cell inner membrane</location>
        <topology evidence="1">Multi-pass membrane protein</topology>
    </subcellularLocation>
</comment>
<dbReference type="SUPFAM" id="SSF52540">
    <property type="entry name" value="P-loop containing nucleoside triphosphate hydrolases"/>
    <property type="match status" value="1"/>
</dbReference>
<dbReference type="Pfam" id="PF13807">
    <property type="entry name" value="GNVR"/>
    <property type="match status" value="1"/>
</dbReference>
<feature type="coiled-coil region" evidence="14">
    <location>
        <begin position="319"/>
        <end position="377"/>
    </location>
</feature>
<dbReference type="PANTHER" id="PTHR32309">
    <property type="entry name" value="TYROSINE-PROTEIN KINASE"/>
    <property type="match status" value="1"/>
</dbReference>
<keyword evidence="10 15" id="KW-1133">Transmembrane helix</keyword>
<evidence type="ECO:0000256" key="11">
    <source>
        <dbReference type="ARBA" id="ARBA00023136"/>
    </source>
</evidence>
<keyword evidence="3" id="KW-1003">Cell membrane</keyword>
<evidence type="ECO:0000256" key="4">
    <source>
        <dbReference type="ARBA" id="ARBA00022519"/>
    </source>
</evidence>
<keyword evidence="9" id="KW-0067">ATP-binding</keyword>
<dbReference type="GO" id="GO:0004713">
    <property type="term" value="F:protein tyrosine kinase activity"/>
    <property type="evidence" value="ECO:0007669"/>
    <property type="project" value="UniProtKB-KW"/>
</dbReference>
<gene>
    <name evidence="19" type="ORF">JCM19232_1513</name>
</gene>
<comment type="caution">
    <text evidence="19">The sequence shown here is derived from an EMBL/GenBank/DDBJ whole genome shotgun (WGS) entry which is preliminary data.</text>
</comment>
<feature type="domain" description="AAA" evidence="17">
    <location>
        <begin position="545"/>
        <end position="659"/>
    </location>
</feature>
<dbReference type="InterPro" id="IPR003856">
    <property type="entry name" value="LPS_length_determ_N"/>
</dbReference>
<keyword evidence="12" id="KW-0829">Tyrosine-protein kinase</keyword>
<evidence type="ECO:0000256" key="12">
    <source>
        <dbReference type="ARBA" id="ARBA00023137"/>
    </source>
</evidence>
<dbReference type="EMBL" id="BBSA01000008">
    <property type="protein sequence ID" value="GAM63366.1"/>
    <property type="molecule type" value="Genomic_DNA"/>
</dbReference>
<evidence type="ECO:0000313" key="19">
    <source>
        <dbReference type="EMBL" id="GAM63366.1"/>
    </source>
</evidence>
<evidence type="ECO:0000259" key="17">
    <source>
        <dbReference type="Pfam" id="PF13614"/>
    </source>
</evidence>
<dbReference type="Pfam" id="PF13614">
    <property type="entry name" value="AAA_31"/>
    <property type="match status" value="1"/>
</dbReference>
<dbReference type="NCBIfam" id="TIGR01007">
    <property type="entry name" value="eps_fam"/>
    <property type="match status" value="1"/>
</dbReference>
<evidence type="ECO:0000256" key="13">
    <source>
        <dbReference type="ARBA" id="ARBA00053015"/>
    </source>
</evidence>
<evidence type="ECO:0000256" key="6">
    <source>
        <dbReference type="ARBA" id="ARBA00022692"/>
    </source>
</evidence>
<evidence type="ECO:0000259" key="16">
    <source>
        <dbReference type="Pfam" id="PF02706"/>
    </source>
</evidence>
<evidence type="ECO:0000256" key="14">
    <source>
        <dbReference type="SAM" id="Coils"/>
    </source>
</evidence>
<dbReference type="InterPro" id="IPR025669">
    <property type="entry name" value="AAA_dom"/>
</dbReference>
<feature type="transmembrane region" description="Helical" evidence="15">
    <location>
        <begin position="33"/>
        <end position="52"/>
    </location>
</feature>
<evidence type="ECO:0000259" key="18">
    <source>
        <dbReference type="Pfam" id="PF13807"/>
    </source>
</evidence>
<dbReference type="CDD" id="cd05387">
    <property type="entry name" value="BY-kinase"/>
    <property type="match status" value="1"/>
</dbReference>
<dbReference type="PANTHER" id="PTHR32309:SF32">
    <property type="entry name" value="TYROSINE-PROTEIN KINASE ETK-RELATED"/>
    <property type="match status" value="1"/>
</dbReference>
<comment type="similarity">
    <text evidence="2">Belongs to the etk/wzc family.</text>
</comment>
<feature type="domain" description="Polysaccharide chain length determinant N-terminal" evidence="16">
    <location>
        <begin position="19"/>
        <end position="108"/>
    </location>
</feature>
<comment type="catalytic activity">
    <reaction evidence="13">
        <text>L-tyrosyl-[protein] + ATP = O-phospho-L-tyrosyl-[protein] + ADP + H(+)</text>
        <dbReference type="Rhea" id="RHEA:10596"/>
        <dbReference type="Rhea" id="RHEA-COMP:10136"/>
        <dbReference type="Rhea" id="RHEA-COMP:20101"/>
        <dbReference type="ChEBI" id="CHEBI:15378"/>
        <dbReference type="ChEBI" id="CHEBI:30616"/>
        <dbReference type="ChEBI" id="CHEBI:46858"/>
        <dbReference type="ChEBI" id="CHEBI:61978"/>
        <dbReference type="ChEBI" id="CHEBI:456216"/>
    </reaction>
</comment>
<sequence>MTQNNRPNRTQQPPQPDVIDLGKLLGLLLDGKWIIIFTTFVFAVIGVTYAILATPIYKADALVQVEQKTSGFPALSEGLGEMFAQESQASTEIEIIKSRMVLGKTVDKFNLTIVASPKYLPVIGKGLAQRMGEEAFIKVERFDIPDYALTGGYQITLDDPTTAAFSLTNSDDQLVLKGKVGELARSENGEFLLFVSQLVGKQGQEYGLGKRSKLDAIQWLNGSLSVSERGKQSGILSFGFEGENKAQIIDLLNDIANNYFLQNVDRNAAEAENSLEFLQEKLPEIKAELTANEDALNKYRQDNESVDLGLEAQSTLKVMVELEAQLNELTFKESELAQRFTKQHPAYVAVLEKRKTLEAQKRRLEGQIKQLPKTQREVLRLTRDVEVNQQIYLQLLNKSQELAIVKASTVGNVRILDGAESYSAPVKPKKPLIAVLATLLGGMLSVAFVLLRAAFHRGIENPDQIEELGIPVYATIPKSAQQEKIDRQLAKNRSRKKLVHAEEMLLASINPADLSVEAFRSLRTSLHFAMMEAKNNVIMITGPSPAIGKSFVSANFASIIASAGQKVLLIDADMRKGHLGRGVKLEHDNGLSDYLVNDKEINEVIHSGQLENLDFIAKGKTPPNPSELLMHKRFTELCEWASENYDIVIIDTPPVLAVTDAAIVGRQAGTTLMITRFAKTAPKEIEVSIDRLEQAGIETKGVILNAVEKTASSYYTYGYYNYSYKSE</sequence>
<dbReference type="Pfam" id="PF02706">
    <property type="entry name" value="Wzz"/>
    <property type="match status" value="1"/>
</dbReference>
<accession>A0A0B8PAG3</accession>
<dbReference type="InterPro" id="IPR005702">
    <property type="entry name" value="Wzc-like_C"/>
</dbReference>
<reference evidence="19 20" key="2">
    <citation type="submission" date="2015-01" db="EMBL/GenBank/DDBJ databases">
        <authorList>
            <consortium name="NBRP consortium"/>
            <person name="Sawabe T."/>
            <person name="Meirelles P."/>
            <person name="Feng G."/>
            <person name="Sayaka M."/>
            <person name="Hattori M."/>
            <person name="Ohkuma M."/>
        </authorList>
    </citation>
    <scope>NUCLEOTIDE SEQUENCE [LARGE SCALE GENOMIC DNA]</scope>
    <source>
        <strain evidence="19 20">JCM19232</strain>
    </source>
</reference>